<dbReference type="PANTHER" id="PTHR21063">
    <property type="entry name" value="LFA-3"/>
    <property type="match status" value="1"/>
</dbReference>
<dbReference type="Gene3D" id="2.60.40.10">
    <property type="entry name" value="Immunoglobulins"/>
    <property type="match status" value="1"/>
</dbReference>
<dbReference type="EMBL" id="JAMKFB020000430">
    <property type="protein sequence ID" value="KAL0149484.1"/>
    <property type="molecule type" value="Genomic_DNA"/>
</dbReference>
<dbReference type="SUPFAM" id="SSF48726">
    <property type="entry name" value="Immunoglobulin"/>
    <property type="match status" value="1"/>
</dbReference>
<dbReference type="InterPro" id="IPR013106">
    <property type="entry name" value="Ig_V-set"/>
</dbReference>
<dbReference type="InterPro" id="IPR013783">
    <property type="entry name" value="Ig-like_fold"/>
</dbReference>
<name>A0ABD0MKP6_CIRMR</name>
<protein>
    <recommendedName>
        <fullName evidence="1">Immunoglobulin V-set domain-containing protein</fullName>
    </recommendedName>
</protein>
<dbReference type="Pfam" id="PF07686">
    <property type="entry name" value="V-set"/>
    <property type="match status" value="1"/>
</dbReference>
<keyword evidence="3" id="KW-1185">Reference proteome</keyword>
<sequence>MEGESVTLKTDLIKIHEDEDILWRFRNETSLIAEISRTVAIFFTYNGTDGRFRDRLKLDNQTGSLTITNITSTDSGLYKLQISGVTR</sequence>
<dbReference type="AlphaFoldDB" id="A0ABD0MKP6"/>
<dbReference type="Proteomes" id="UP001529510">
    <property type="component" value="Unassembled WGS sequence"/>
</dbReference>
<comment type="caution">
    <text evidence="2">The sequence shown here is derived from an EMBL/GenBank/DDBJ whole genome shotgun (WGS) entry which is preliminary data.</text>
</comment>
<evidence type="ECO:0000259" key="1">
    <source>
        <dbReference type="Pfam" id="PF07686"/>
    </source>
</evidence>
<proteinExistence type="predicted"/>
<reference evidence="2 3" key="1">
    <citation type="submission" date="2024-05" db="EMBL/GenBank/DDBJ databases">
        <title>Genome sequencing and assembly of Indian major carp, Cirrhinus mrigala (Hamilton, 1822).</title>
        <authorList>
            <person name="Mohindra V."/>
            <person name="Chowdhury L.M."/>
            <person name="Lal K."/>
            <person name="Jena J.K."/>
        </authorList>
    </citation>
    <scope>NUCLEOTIDE SEQUENCE [LARGE SCALE GENOMIC DNA]</scope>
    <source>
        <strain evidence="2">CM1030</strain>
        <tissue evidence="2">Blood</tissue>
    </source>
</reference>
<feature type="non-terminal residue" evidence="2">
    <location>
        <position position="87"/>
    </location>
</feature>
<evidence type="ECO:0000313" key="3">
    <source>
        <dbReference type="Proteomes" id="UP001529510"/>
    </source>
</evidence>
<feature type="domain" description="Immunoglobulin V-set" evidence="1">
    <location>
        <begin position="2"/>
        <end position="82"/>
    </location>
</feature>
<organism evidence="2 3">
    <name type="scientific">Cirrhinus mrigala</name>
    <name type="common">Mrigala</name>
    <dbReference type="NCBI Taxonomy" id="683832"/>
    <lineage>
        <taxon>Eukaryota</taxon>
        <taxon>Metazoa</taxon>
        <taxon>Chordata</taxon>
        <taxon>Craniata</taxon>
        <taxon>Vertebrata</taxon>
        <taxon>Euteleostomi</taxon>
        <taxon>Actinopterygii</taxon>
        <taxon>Neopterygii</taxon>
        <taxon>Teleostei</taxon>
        <taxon>Ostariophysi</taxon>
        <taxon>Cypriniformes</taxon>
        <taxon>Cyprinidae</taxon>
        <taxon>Labeoninae</taxon>
        <taxon>Labeonini</taxon>
        <taxon>Cirrhinus</taxon>
    </lineage>
</organism>
<gene>
    <name evidence="2" type="ORF">M9458_055272</name>
</gene>
<accession>A0ABD0MKP6</accession>
<dbReference type="InterPro" id="IPR036179">
    <property type="entry name" value="Ig-like_dom_sf"/>
</dbReference>
<dbReference type="PANTHER" id="PTHR21063:SF4">
    <property type="entry name" value="CD48 ANTIGEN-RELATED"/>
    <property type="match status" value="1"/>
</dbReference>
<evidence type="ECO:0000313" key="2">
    <source>
        <dbReference type="EMBL" id="KAL0149484.1"/>
    </source>
</evidence>